<dbReference type="EMBL" id="KY819065">
    <property type="protein sequence ID" value="ARO74283.1"/>
    <property type="molecule type" value="Genomic_DNA"/>
</dbReference>
<proteinExistence type="predicted"/>
<dbReference type="GeneID" id="37277665"/>
<accession>A0A2P0QHN8</accession>
<keyword evidence="3" id="KW-0150">Chloroplast</keyword>
<dbReference type="GO" id="GO:0003677">
    <property type="term" value="F:DNA binding"/>
    <property type="evidence" value="ECO:0007669"/>
    <property type="project" value="InterPro"/>
</dbReference>
<dbReference type="SUPFAM" id="SSF53335">
    <property type="entry name" value="S-adenosyl-L-methionine-dependent methyltransferases"/>
    <property type="match status" value="1"/>
</dbReference>
<protein>
    <recommendedName>
        <fullName evidence="2">DNA methylase adenine-specific domain-containing protein</fullName>
    </recommendedName>
</protein>
<gene>
    <name evidence="3" type="primary">orf189</name>
</gene>
<dbReference type="PANTHER" id="PTHR42998:SF1">
    <property type="entry name" value="TYPE I RESTRICTION ENZYME HINDI METHYLASE SUBUNIT"/>
    <property type="match status" value="1"/>
</dbReference>
<geneLocation type="chloroplast" evidence="3"/>
<dbReference type="InterPro" id="IPR003356">
    <property type="entry name" value="DNA_methylase_A-5"/>
</dbReference>
<dbReference type="InterPro" id="IPR002052">
    <property type="entry name" value="DNA_methylase_N6_adenine_CS"/>
</dbReference>
<evidence type="ECO:0000259" key="2">
    <source>
        <dbReference type="Pfam" id="PF02384"/>
    </source>
</evidence>
<name>A0A2P0QHN8_9CHLO</name>
<feature type="domain" description="DNA methylase adenine-specific" evidence="2">
    <location>
        <begin position="18"/>
        <end position="158"/>
    </location>
</feature>
<dbReference type="GO" id="GO:0008170">
    <property type="term" value="F:N-methyltransferase activity"/>
    <property type="evidence" value="ECO:0007669"/>
    <property type="project" value="InterPro"/>
</dbReference>
<dbReference type="GO" id="GO:0009307">
    <property type="term" value="P:DNA restriction-modification system"/>
    <property type="evidence" value="ECO:0007669"/>
    <property type="project" value="UniProtKB-KW"/>
</dbReference>
<dbReference type="InterPro" id="IPR029063">
    <property type="entry name" value="SAM-dependent_MTases_sf"/>
</dbReference>
<evidence type="ECO:0000256" key="1">
    <source>
        <dbReference type="ARBA" id="ARBA00022747"/>
    </source>
</evidence>
<dbReference type="AlphaFoldDB" id="A0A2P0QHN8"/>
<dbReference type="RefSeq" id="YP_009472582.1">
    <property type="nucleotide sequence ID" value="NC_037365.1"/>
</dbReference>
<dbReference type="PROSITE" id="PS00092">
    <property type="entry name" value="N6_MTASE"/>
    <property type="match status" value="1"/>
</dbReference>
<sequence length="189" mass="21678">MSIDSLEALTRLQSLGKKFQKNNFDLILTNPPFGAAVKGAEKQYLQKYILGKNRSNQKTEILFIERCIEFLKPETGKMAIVLPDGILNNNSLQYVRDYILETCQILAVVSLPQTAFSHYGAEVKSSLFFVRKNKNEILRPTKLPYLYGHRGPWPKVEKRRRKTICLKFLNSTENSNKHKASLIGKIQSF</sequence>
<dbReference type="InterPro" id="IPR052916">
    <property type="entry name" value="Type-I_RE_MTase_Subunit"/>
</dbReference>
<keyword evidence="3" id="KW-0934">Plastid</keyword>
<evidence type="ECO:0000313" key="3">
    <source>
        <dbReference type="EMBL" id="ARO74283.1"/>
    </source>
</evidence>
<reference evidence="3" key="1">
    <citation type="submission" date="2017-03" db="EMBL/GenBank/DDBJ databases">
        <title>Chloroplast genome evolution in siphonous green algae.</title>
        <authorList>
            <person name="Cremen M.C."/>
            <person name="Marcelino V.R."/>
            <person name="Verbruggen H."/>
        </authorList>
    </citation>
    <scope>NUCLEOTIDE SEQUENCE</scope>
</reference>
<dbReference type="GO" id="GO:0032259">
    <property type="term" value="P:methylation"/>
    <property type="evidence" value="ECO:0007669"/>
    <property type="project" value="InterPro"/>
</dbReference>
<dbReference type="Pfam" id="PF02384">
    <property type="entry name" value="N6_Mtase"/>
    <property type="match status" value="1"/>
</dbReference>
<keyword evidence="1" id="KW-0680">Restriction system</keyword>
<dbReference type="PANTHER" id="PTHR42998">
    <property type="entry name" value="TYPE I RESTRICTION ENZYME HINDVIIP M PROTEIN-RELATED"/>
    <property type="match status" value="1"/>
</dbReference>
<dbReference type="Gene3D" id="3.40.50.150">
    <property type="entry name" value="Vaccinia Virus protein VP39"/>
    <property type="match status" value="1"/>
</dbReference>
<organism evidence="3">
    <name type="scientific">Rhipilia penicilloides</name>
    <dbReference type="NCBI Taxonomy" id="1979422"/>
    <lineage>
        <taxon>Eukaryota</taxon>
        <taxon>Viridiplantae</taxon>
        <taxon>Chlorophyta</taxon>
        <taxon>core chlorophytes</taxon>
        <taxon>Ulvophyceae</taxon>
        <taxon>TCBD clade</taxon>
        <taxon>Bryopsidales</taxon>
        <taxon>Halimedineae</taxon>
        <taxon>Halimedaceae</taxon>
        <taxon>Rhipileae</taxon>
        <taxon>Rhipilia</taxon>
    </lineage>
</organism>